<accession>A0ABY8AMP8</accession>
<dbReference type="EMBL" id="CP119078">
    <property type="protein sequence ID" value="WED41930.1"/>
    <property type="molecule type" value="Genomic_DNA"/>
</dbReference>
<sequence length="79" mass="8752">MERFISIVTLGIVPLKGDPSLRSGRKGECRDDEGANLDGEGKFEPGIGIPGRHLTFAFHVAQRQGTSARCREIKSRHKY</sequence>
<name>A0ABY8AMP8_9GAMM</name>
<gene>
    <name evidence="2" type="ORF">PXX05_08270</name>
</gene>
<proteinExistence type="predicted"/>
<dbReference type="Proteomes" id="UP001222087">
    <property type="component" value="Chromosome"/>
</dbReference>
<feature type="region of interest" description="Disordered" evidence="1">
    <location>
        <begin position="21"/>
        <end position="43"/>
    </location>
</feature>
<organism evidence="2 3">
    <name type="scientific">Legionella cardiaca</name>
    <dbReference type="NCBI Taxonomy" id="1071983"/>
    <lineage>
        <taxon>Bacteria</taxon>
        <taxon>Pseudomonadati</taxon>
        <taxon>Pseudomonadota</taxon>
        <taxon>Gammaproteobacteria</taxon>
        <taxon>Legionellales</taxon>
        <taxon>Legionellaceae</taxon>
        <taxon>Legionella</taxon>
    </lineage>
</organism>
<keyword evidence="3" id="KW-1185">Reference proteome</keyword>
<evidence type="ECO:0000256" key="1">
    <source>
        <dbReference type="SAM" id="MobiDB-lite"/>
    </source>
</evidence>
<evidence type="ECO:0000313" key="2">
    <source>
        <dbReference type="EMBL" id="WED41930.1"/>
    </source>
</evidence>
<dbReference type="RefSeq" id="WP_275087754.1">
    <property type="nucleotide sequence ID" value="NZ_CP119078.1"/>
</dbReference>
<evidence type="ECO:0000313" key="3">
    <source>
        <dbReference type="Proteomes" id="UP001222087"/>
    </source>
</evidence>
<feature type="compositionally biased region" description="Basic and acidic residues" evidence="1">
    <location>
        <begin position="25"/>
        <end position="43"/>
    </location>
</feature>
<reference evidence="2 3" key="1">
    <citation type="submission" date="2023-02" db="EMBL/GenBank/DDBJ databases">
        <title>Genome Sequence of L. cardiaca H63T.</title>
        <authorList>
            <person name="Lopez A.E."/>
            <person name="Cianciotto N.P."/>
        </authorList>
    </citation>
    <scope>NUCLEOTIDE SEQUENCE [LARGE SCALE GENOMIC DNA]</scope>
    <source>
        <strain evidence="2 3">H63</strain>
    </source>
</reference>
<protein>
    <submittedName>
        <fullName evidence="2">Uncharacterized protein</fullName>
    </submittedName>
</protein>